<reference evidence="2 3" key="1">
    <citation type="submission" date="2018-02" db="EMBL/GenBank/DDBJ databases">
        <title>Genome sequence of the basidiomycete white-rot fungus Phlebia centrifuga.</title>
        <authorList>
            <person name="Granchi Z."/>
            <person name="Peng M."/>
            <person name="de Vries R.P."/>
            <person name="Hilden K."/>
            <person name="Makela M.R."/>
            <person name="Grigoriev I."/>
            <person name="Riley R."/>
        </authorList>
    </citation>
    <scope>NUCLEOTIDE SEQUENCE [LARGE SCALE GENOMIC DNA]</scope>
    <source>
        <strain evidence="2 3">FBCC195</strain>
    </source>
</reference>
<accession>A0A2R6NHE7</accession>
<organism evidence="2 3">
    <name type="scientific">Hermanssonia centrifuga</name>
    <dbReference type="NCBI Taxonomy" id="98765"/>
    <lineage>
        <taxon>Eukaryota</taxon>
        <taxon>Fungi</taxon>
        <taxon>Dikarya</taxon>
        <taxon>Basidiomycota</taxon>
        <taxon>Agaricomycotina</taxon>
        <taxon>Agaricomycetes</taxon>
        <taxon>Polyporales</taxon>
        <taxon>Meruliaceae</taxon>
        <taxon>Hermanssonia</taxon>
    </lineage>
</organism>
<sequence length="71" mass="7548">MRDTTSKAQGTCIHSVNDPSNTDISPLSALSRSGLAPPDCLYLTGTPTQKTSWLLVCDLADTLSETAHETL</sequence>
<proteinExistence type="predicted"/>
<gene>
    <name evidence="2" type="ORF">PHLCEN_2v12305</name>
</gene>
<dbReference type="AlphaFoldDB" id="A0A2R6NHE7"/>
<name>A0A2R6NHE7_9APHY</name>
<evidence type="ECO:0000256" key="1">
    <source>
        <dbReference type="SAM" id="MobiDB-lite"/>
    </source>
</evidence>
<evidence type="ECO:0000313" key="2">
    <source>
        <dbReference type="EMBL" id="PSR71804.1"/>
    </source>
</evidence>
<dbReference type="Proteomes" id="UP000186601">
    <property type="component" value="Unassembled WGS sequence"/>
</dbReference>
<keyword evidence="3" id="KW-1185">Reference proteome</keyword>
<feature type="region of interest" description="Disordered" evidence="1">
    <location>
        <begin position="1"/>
        <end position="29"/>
    </location>
</feature>
<dbReference type="EMBL" id="MLYV02001242">
    <property type="protein sequence ID" value="PSR71804.1"/>
    <property type="molecule type" value="Genomic_DNA"/>
</dbReference>
<protein>
    <submittedName>
        <fullName evidence="2">Uncharacterized protein</fullName>
    </submittedName>
</protein>
<comment type="caution">
    <text evidence="2">The sequence shown here is derived from an EMBL/GenBank/DDBJ whole genome shotgun (WGS) entry which is preliminary data.</text>
</comment>
<evidence type="ECO:0000313" key="3">
    <source>
        <dbReference type="Proteomes" id="UP000186601"/>
    </source>
</evidence>